<evidence type="ECO:0000259" key="1">
    <source>
        <dbReference type="PROSITE" id="PS50944"/>
    </source>
</evidence>
<dbReference type="SMART" id="SM00529">
    <property type="entry name" value="HTH_DTXR"/>
    <property type="match status" value="1"/>
</dbReference>
<dbReference type="InterPro" id="IPR036390">
    <property type="entry name" value="WH_DNA-bd_sf"/>
</dbReference>
<dbReference type="InterPro" id="IPR036388">
    <property type="entry name" value="WH-like_DNA-bd_sf"/>
</dbReference>
<protein>
    <submittedName>
        <fullName evidence="2">DtxR family iron (Metal) dependent repressor</fullName>
    </submittedName>
</protein>
<organism evidence="2 3">
    <name type="scientific">Harryflintia acetispora</name>
    <dbReference type="NCBI Taxonomy" id="1849041"/>
    <lineage>
        <taxon>Bacteria</taxon>
        <taxon>Bacillati</taxon>
        <taxon>Bacillota</taxon>
        <taxon>Clostridia</taxon>
        <taxon>Eubacteriales</taxon>
        <taxon>Oscillospiraceae</taxon>
        <taxon>Harryflintia</taxon>
    </lineage>
</organism>
<dbReference type="PROSITE" id="PS50944">
    <property type="entry name" value="HTH_DTXR"/>
    <property type="match status" value="1"/>
</dbReference>
<sequence length="129" mass="14328">MRSACAARYLLAIYELSDGGAAVRSVDIARRLQVSRASVVKSLKLLAEAGMIQKEYYGNVQLTALGVRESNRIYTENTLLCAFFRDYLHISGEAAERDAAACLCALTREGKERMIELALRCRHARAGRE</sequence>
<dbReference type="Gene3D" id="1.10.10.10">
    <property type="entry name" value="Winged helix-like DNA-binding domain superfamily/Winged helix DNA-binding domain"/>
    <property type="match status" value="1"/>
</dbReference>
<name>A0A9X8UK73_9FIRM</name>
<dbReference type="Proteomes" id="UP000294682">
    <property type="component" value="Unassembled WGS sequence"/>
</dbReference>
<evidence type="ECO:0000313" key="2">
    <source>
        <dbReference type="EMBL" id="TCL44113.1"/>
    </source>
</evidence>
<dbReference type="PANTHER" id="PTHR33238">
    <property type="entry name" value="IRON (METAL) DEPENDENT REPRESSOR, DTXR FAMILY"/>
    <property type="match status" value="1"/>
</dbReference>
<dbReference type="Pfam" id="PF01325">
    <property type="entry name" value="Fe_dep_repress"/>
    <property type="match status" value="1"/>
</dbReference>
<dbReference type="GO" id="GO:0003700">
    <property type="term" value="F:DNA-binding transcription factor activity"/>
    <property type="evidence" value="ECO:0007669"/>
    <property type="project" value="InterPro"/>
</dbReference>
<dbReference type="GO" id="GO:0003677">
    <property type="term" value="F:DNA binding"/>
    <property type="evidence" value="ECO:0007669"/>
    <property type="project" value="InterPro"/>
</dbReference>
<evidence type="ECO:0000313" key="3">
    <source>
        <dbReference type="Proteomes" id="UP000294682"/>
    </source>
</evidence>
<dbReference type="InterPro" id="IPR050536">
    <property type="entry name" value="DtxR_MntR_Metal-Reg"/>
</dbReference>
<accession>A0A9X8UK73</accession>
<proteinExistence type="predicted"/>
<keyword evidence="3" id="KW-1185">Reference proteome</keyword>
<dbReference type="EMBL" id="SLUK01000003">
    <property type="protein sequence ID" value="TCL44113.1"/>
    <property type="molecule type" value="Genomic_DNA"/>
</dbReference>
<dbReference type="GO" id="GO:0046914">
    <property type="term" value="F:transition metal ion binding"/>
    <property type="evidence" value="ECO:0007669"/>
    <property type="project" value="InterPro"/>
</dbReference>
<dbReference type="OrthoDB" id="1850794at2"/>
<feature type="domain" description="HTH dtxR-type" evidence="1">
    <location>
        <begin position="1"/>
        <end position="63"/>
    </location>
</feature>
<comment type="caution">
    <text evidence="2">The sequence shown here is derived from an EMBL/GenBank/DDBJ whole genome shotgun (WGS) entry which is preliminary data.</text>
</comment>
<gene>
    <name evidence="2" type="ORF">EDD78_103151</name>
</gene>
<dbReference type="InterPro" id="IPR022689">
    <property type="entry name" value="Iron_dep_repressor"/>
</dbReference>
<dbReference type="RefSeq" id="WP_079698966.1">
    <property type="nucleotide sequence ID" value="NZ_SLUK01000003.1"/>
</dbReference>
<dbReference type="AlphaFoldDB" id="A0A9X8UK73"/>
<dbReference type="PANTHER" id="PTHR33238:SF7">
    <property type="entry name" value="IRON-DEPENDENT TRANSCRIPTIONAL REGULATOR"/>
    <property type="match status" value="1"/>
</dbReference>
<dbReference type="InterPro" id="IPR022687">
    <property type="entry name" value="HTH_DTXR"/>
</dbReference>
<dbReference type="SUPFAM" id="SSF46785">
    <property type="entry name" value="Winged helix' DNA-binding domain"/>
    <property type="match status" value="1"/>
</dbReference>
<reference evidence="2 3" key="1">
    <citation type="submission" date="2019-03" db="EMBL/GenBank/DDBJ databases">
        <title>Genomic Encyclopedia of Type Strains, Phase IV (KMG-IV): sequencing the most valuable type-strain genomes for metagenomic binning, comparative biology and taxonomic classification.</title>
        <authorList>
            <person name="Goeker M."/>
        </authorList>
    </citation>
    <scope>NUCLEOTIDE SEQUENCE [LARGE SCALE GENOMIC DNA]</scope>
    <source>
        <strain evidence="2 3">DSM 100433</strain>
    </source>
</reference>